<evidence type="ECO:0000313" key="1">
    <source>
        <dbReference type="EMBL" id="SOY64238.1"/>
    </source>
</evidence>
<protein>
    <submittedName>
        <fullName evidence="1">Uncharacterized protein</fullName>
    </submittedName>
</protein>
<proteinExistence type="predicted"/>
<gene>
    <name evidence="1" type="ORF">CBM2589_A70352</name>
</gene>
<dbReference type="EMBL" id="OFSP01000037">
    <property type="protein sequence ID" value="SOY64238.1"/>
    <property type="molecule type" value="Genomic_DNA"/>
</dbReference>
<comment type="caution">
    <text evidence="1">The sequence shown here is derived from an EMBL/GenBank/DDBJ whole genome shotgun (WGS) entry which is preliminary data.</text>
</comment>
<name>A0A375C7I2_9BURK</name>
<dbReference type="Proteomes" id="UP000256297">
    <property type="component" value="Chromosome CBM2589_a"/>
</dbReference>
<accession>A0A375C7I2</accession>
<reference evidence="1" key="1">
    <citation type="submission" date="2018-01" db="EMBL/GenBank/DDBJ databases">
        <authorList>
            <person name="Clerissi C."/>
        </authorList>
    </citation>
    <scope>NUCLEOTIDE SEQUENCE</scope>
    <source>
        <strain evidence="1">Cupriavidus taiwanensis STM 3521</strain>
    </source>
</reference>
<organism evidence="1">
    <name type="scientific">Cupriavidus taiwanensis</name>
    <dbReference type="NCBI Taxonomy" id="164546"/>
    <lineage>
        <taxon>Bacteria</taxon>
        <taxon>Pseudomonadati</taxon>
        <taxon>Pseudomonadota</taxon>
        <taxon>Betaproteobacteria</taxon>
        <taxon>Burkholderiales</taxon>
        <taxon>Burkholderiaceae</taxon>
        <taxon>Cupriavidus</taxon>
    </lineage>
</organism>
<sequence>MPGASFCGVGAAVRIRAPKAIKHRTDSPKWGDAPQQIALRAILAQHRAAPAAGRRPVLQRMNRVGHAGAAFYPSRCKRHQDAAVPGMLFAY</sequence>
<dbReference type="AlphaFoldDB" id="A0A375C7I2"/>